<sequence length="365" mass="40055">VFAGDRVFEFDAKTRGASYLEIHEKGGGIYYTVSQTQSASEDRLLDLLLARIKDMMSCGTTLLECKSGYGLDLETETKMLTVIERAKQLSPMDLVITFLGAHAVPTGMSAEEGVESVIEMMKKFKNNPNLNIEFVDVFCEKGVYDVKQSEHILNAGKELLNALPAFHGEELNHLGSAEMGARVKARSVSHLEFIGEEGIKALSSHEIVAIVCPTTLYLLKLQSPPVRKMIDNNVIIAVGSDFNPNAMFCPTTLYLLKLQSPPVRKMIDNNVIIAVGSDFNPNAMCYSLPMAMNLSCGLTLNESLTATTINAAFALNRWQTHGSLEVGKVGDVVVIDAPDWRHIVYEFGNTGKLIKHVIKSGNLIK</sequence>
<dbReference type="EC" id="3.5.2.7" evidence="5"/>
<evidence type="ECO:0000256" key="6">
    <source>
        <dbReference type="ARBA" id="ARBA00013406"/>
    </source>
</evidence>
<comment type="similarity">
    <text evidence="4">Belongs to the metallo-dependent hydrolases superfamily. HutI family.</text>
</comment>
<gene>
    <name evidence="13" type="ORF">OSB1V03_LOCUS20040</name>
</gene>
<dbReference type="OrthoDB" id="194468at2759"/>
<keyword evidence="14" id="KW-1185">Reference proteome</keyword>
<dbReference type="AlphaFoldDB" id="A0A7R9LMM4"/>
<dbReference type="InterPro" id="IPR011059">
    <property type="entry name" value="Metal-dep_hydrolase_composite"/>
</dbReference>
<dbReference type="GO" id="GO:0019556">
    <property type="term" value="P:L-histidine catabolic process to glutamate and formamide"/>
    <property type="evidence" value="ECO:0007669"/>
    <property type="project" value="UniProtKB-UniPathway"/>
</dbReference>
<keyword evidence="8" id="KW-0378">Hydrolase</keyword>
<evidence type="ECO:0000256" key="10">
    <source>
        <dbReference type="ARBA" id="ARBA00022833"/>
    </source>
</evidence>
<keyword evidence="7" id="KW-0479">Metal-binding</keyword>
<keyword evidence="11" id="KW-0408">Iron</keyword>
<dbReference type="PANTHER" id="PTHR42752">
    <property type="entry name" value="IMIDAZOLONEPROPIONASE"/>
    <property type="match status" value="1"/>
</dbReference>
<dbReference type="EMBL" id="CAJPIZ010031398">
    <property type="protein sequence ID" value="CAG2120093.1"/>
    <property type="molecule type" value="Genomic_DNA"/>
</dbReference>
<protein>
    <recommendedName>
        <fullName evidence="6">Probable imidazolonepropionase</fullName>
        <ecNumber evidence="5">3.5.2.7</ecNumber>
    </recommendedName>
</protein>
<evidence type="ECO:0000256" key="11">
    <source>
        <dbReference type="ARBA" id="ARBA00023004"/>
    </source>
</evidence>
<keyword evidence="10" id="KW-0862">Zinc</keyword>
<evidence type="ECO:0000256" key="4">
    <source>
        <dbReference type="ARBA" id="ARBA00008002"/>
    </source>
</evidence>
<feature type="non-terminal residue" evidence="13">
    <location>
        <position position="1"/>
    </location>
</feature>
<comment type="cofactor">
    <cofactor evidence="2">
        <name>Fe(3+)</name>
        <dbReference type="ChEBI" id="CHEBI:29034"/>
    </cofactor>
</comment>
<dbReference type="SUPFAM" id="SSF51556">
    <property type="entry name" value="Metallo-dependent hydrolases"/>
    <property type="match status" value="2"/>
</dbReference>
<dbReference type="GO" id="GO:0005737">
    <property type="term" value="C:cytoplasm"/>
    <property type="evidence" value="ECO:0007669"/>
    <property type="project" value="InterPro"/>
</dbReference>
<accession>A0A7R9LMM4</accession>
<dbReference type="Gene3D" id="3.20.20.140">
    <property type="entry name" value="Metal-dependent hydrolases"/>
    <property type="match status" value="2"/>
</dbReference>
<comment type="catalytic activity">
    <reaction evidence="1">
        <text>4-imidazolone-5-propanoate + H2O = N-formimidoyl-L-glutamate</text>
        <dbReference type="Rhea" id="RHEA:23660"/>
        <dbReference type="ChEBI" id="CHEBI:15377"/>
        <dbReference type="ChEBI" id="CHEBI:58928"/>
        <dbReference type="ChEBI" id="CHEBI:77893"/>
        <dbReference type="EC" id="3.5.2.7"/>
    </reaction>
</comment>
<dbReference type="EMBL" id="OC885973">
    <property type="protein sequence ID" value="CAD7644412.1"/>
    <property type="molecule type" value="Genomic_DNA"/>
</dbReference>
<reference evidence="13" key="1">
    <citation type="submission" date="2020-11" db="EMBL/GenBank/DDBJ databases">
        <authorList>
            <person name="Tran Van P."/>
        </authorList>
    </citation>
    <scope>NUCLEOTIDE SEQUENCE</scope>
</reference>
<evidence type="ECO:0000256" key="2">
    <source>
        <dbReference type="ARBA" id="ARBA00001965"/>
    </source>
</evidence>
<dbReference type="InterPro" id="IPR032466">
    <property type="entry name" value="Metal_Hydrolase"/>
</dbReference>
<evidence type="ECO:0000256" key="7">
    <source>
        <dbReference type="ARBA" id="ARBA00022723"/>
    </source>
</evidence>
<dbReference type="UniPathway" id="UPA00379">
    <property type="reaction ID" value="UER00551"/>
</dbReference>
<dbReference type="GO" id="GO:0046872">
    <property type="term" value="F:metal ion binding"/>
    <property type="evidence" value="ECO:0007669"/>
    <property type="project" value="UniProtKB-KW"/>
</dbReference>
<dbReference type="GO" id="GO:0019557">
    <property type="term" value="P:L-histidine catabolic process to glutamate and formate"/>
    <property type="evidence" value="ECO:0007669"/>
    <property type="project" value="UniProtKB-UniPathway"/>
</dbReference>
<feature type="domain" description="Amidohydrolase-related" evidence="12">
    <location>
        <begin position="249"/>
        <end position="363"/>
    </location>
</feature>
<dbReference type="GO" id="GO:0050480">
    <property type="term" value="F:imidazolonepropionase activity"/>
    <property type="evidence" value="ECO:0007669"/>
    <property type="project" value="UniProtKB-EC"/>
</dbReference>
<evidence type="ECO:0000313" key="14">
    <source>
        <dbReference type="Proteomes" id="UP000759131"/>
    </source>
</evidence>
<dbReference type="Proteomes" id="UP000759131">
    <property type="component" value="Unassembled WGS sequence"/>
</dbReference>
<dbReference type="InterPro" id="IPR006680">
    <property type="entry name" value="Amidohydro-rel"/>
</dbReference>
<evidence type="ECO:0000256" key="5">
    <source>
        <dbReference type="ARBA" id="ARBA00012864"/>
    </source>
</evidence>
<keyword evidence="9" id="KW-0369">Histidine metabolism</keyword>
<organism evidence="13">
    <name type="scientific">Medioppia subpectinata</name>
    <dbReference type="NCBI Taxonomy" id="1979941"/>
    <lineage>
        <taxon>Eukaryota</taxon>
        <taxon>Metazoa</taxon>
        <taxon>Ecdysozoa</taxon>
        <taxon>Arthropoda</taxon>
        <taxon>Chelicerata</taxon>
        <taxon>Arachnida</taxon>
        <taxon>Acari</taxon>
        <taxon>Acariformes</taxon>
        <taxon>Sarcoptiformes</taxon>
        <taxon>Oribatida</taxon>
        <taxon>Brachypylina</taxon>
        <taxon>Oppioidea</taxon>
        <taxon>Oppiidae</taxon>
        <taxon>Medioppia</taxon>
    </lineage>
</organism>
<proteinExistence type="inferred from homology"/>
<comment type="pathway">
    <text evidence="3">Amino-acid degradation; L-histidine degradation into L-glutamate; N-formimidoyl-L-glutamate from L-histidine: step 3/3.</text>
</comment>
<dbReference type="Gene3D" id="2.30.40.10">
    <property type="entry name" value="Urease, subunit C, domain 1"/>
    <property type="match status" value="1"/>
</dbReference>
<name>A0A7R9LMM4_9ACAR</name>
<evidence type="ECO:0000256" key="3">
    <source>
        <dbReference type="ARBA" id="ARBA00004758"/>
    </source>
</evidence>
<dbReference type="Pfam" id="PF01979">
    <property type="entry name" value="Amidohydro_1"/>
    <property type="match status" value="1"/>
</dbReference>
<evidence type="ECO:0000259" key="12">
    <source>
        <dbReference type="Pfam" id="PF01979"/>
    </source>
</evidence>
<dbReference type="InterPro" id="IPR005920">
    <property type="entry name" value="HutI"/>
</dbReference>
<evidence type="ECO:0000313" key="13">
    <source>
        <dbReference type="EMBL" id="CAD7644412.1"/>
    </source>
</evidence>
<dbReference type="PANTHER" id="PTHR42752:SF1">
    <property type="entry name" value="IMIDAZOLONEPROPIONASE-RELATED"/>
    <property type="match status" value="1"/>
</dbReference>
<evidence type="ECO:0000256" key="9">
    <source>
        <dbReference type="ARBA" id="ARBA00022808"/>
    </source>
</evidence>
<evidence type="ECO:0000256" key="1">
    <source>
        <dbReference type="ARBA" id="ARBA00000853"/>
    </source>
</evidence>
<evidence type="ECO:0000256" key="8">
    <source>
        <dbReference type="ARBA" id="ARBA00022801"/>
    </source>
</evidence>